<evidence type="ECO:0000256" key="1">
    <source>
        <dbReference type="SAM" id="Phobius"/>
    </source>
</evidence>
<feature type="transmembrane region" description="Helical" evidence="1">
    <location>
        <begin position="44"/>
        <end position="70"/>
    </location>
</feature>
<keyword evidence="1" id="KW-0812">Transmembrane</keyword>
<comment type="caution">
    <text evidence="2">The sequence shown here is derived from an EMBL/GenBank/DDBJ whole genome shotgun (WGS) entry which is preliminary data.</text>
</comment>
<protein>
    <submittedName>
        <fullName evidence="2">Uncharacterized protein</fullName>
    </submittedName>
</protein>
<sequence>MHDNQHRHARLEAMMERFSSKTYSDDNHSSSVGLFDYQCPNAKYLVVSVGAFGLGAFVRHIAVGFLLGGLMSDRVVLFMNSQEFMNNWDREALGLGELSTQRLSVCLPSY</sequence>
<name>A0A9K3LTI3_9STRA</name>
<evidence type="ECO:0000313" key="3">
    <source>
        <dbReference type="Proteomes" id="UP000693970"/>
    </source>
</evidence>
<keyword evidence="1" id="KW-1133">Transmembrane helix</keyword>
<keyword evidence="3" id="KW-1185">Reference proteome</keyword>
<reference evidence="2" key="2">
    <citation type="submission" date="2021-04" db="EMBL/GenBank/DDBJ databases">
        <authorList>
            <person name="Podell S."/>
        </authorList>
    </citation>
    <scope>NUCLEOTIDE SEQUENCE</scope>
    <source>
        <strain evidence="2">Hildebrandi</strain>
    </source>
</reference>
<evidence type="ECO:0000313" key="2">
    <source>
        <dbReference type="EMBL" id="KAG7367704.1"/>
    </source>
</evidence>
<proteinExistence type="predicted"/>
<gene>
    <name evidence="2" type="ORF">IV203_030375</name>
</gene>
<organism evidence="2 3">
    <name type="scientific">Nitzschia inconspicua</name>
    <dbReference type="NCBI Taxonomy" id="303405"/>
    <lineage>
        <taxon>Eukaryota</taxon>
        <taxon>Sar</taxon>
        <taxon>Stramenopiles</taxon>
        <taxon>Ochrophyta</taxon>
        <taxon>Bacillariophyta</taxon>
        <taxon>Bacillariophyceae</taxon>
        <taxon>Bacillariophycidae</taxon>
        <taxon>Bacillariales</taxon>
        <taxon>Bacillariaceae</taxon>
        <taxon>Nitzschia</taxon>
    </lineage>
</organism>
<dbReference type="Proteomes" id="UP000693970">
    <property type="component" value="Unassembled WGS sequence"/>
</dbReference>
<dbReference type="EMBL" id="JAGRRH010000007">
    <property type="protein sequence ID" value="KAG7367704.1"/>
    <property type="molecule type" value="Genomic_DNA"/>
</dbReference>
<dbReference type="AlphaFoldDB" id="A0A9K3LTI3"/>
<keyword evidence="1" id="KW-0472">Membrane</keyword>
<reference evidence="2" key="1">
    <citation type="journal article" date="2021" name="Sci. Rep.">
        <title>Diploid genomic architecture of Nitzschia inconspicua, an elite biomass production diatom.</title>
        <authorList>
            <person name="Oliver A."/>
            <person name="Podell S."/>
            <person name="Pinowska A."/>
            <person name="Traller J.C."/>
            <person name="Smith S.R."/>
            <person name="McClure R."/>
            <person name="Beliaev A."/>
            <person name="Bohutskyi P."/>
            <person name="Hill E.A."/>
            <person name="Rabines A."/>
            <person name="Zheng H."/>
            <person name="Allen L.Z."/>
            <person name="Kuo A."/>
            <person name="Grigoriev I.V."/>
            <person name="Allen A.E."/>
            <person name="Hazlebeck D."/>
            <person name="Allen E.E."/>
        </authorList>
    </citation>
    <scope>NUCLEOTIDE SEQUENCE</scope>
    <source>
        <strain evidence="2">Hildebrandi</strain>
    </source>
</reference>
<accession>A0A9K3LTI3</accession>